<keyword evidence="9" id="KW-0289">Folate biosynthesis</keyword>
<evidence type="ECO:0000256" key="6">
    <source>
        <dbReference type="ARBA" id="ARBA00022741"/>
    </source>
</evidence>
<comment type="pathway">
    <text evidence="1">Cofactor biosynthesis; tetrahydrofolate biosynthesis; 2-amino-4-hydroxy-6-hydroxymethyl-7,8-dihydropteridine diphosphate from 7,8-dihydroneopterin triphosphate: step 4/4.</text>
</comment>
<evidence type="ECO:0000256" key="8">
    <source>
        <dbReference type="ARBA" id="ARBA00022840"/>
    </source>
</evidence>
<dbReference type="STRING" id="388413.ALPR1_05355"/>
<dbReference type="GO" id="GO:0046654">
    <property type="term" value="P:tetrahydrofolate biosynthetic process"/>
    <property type="evidence" value="ECO:0007669"/>
    <property type="project" value="UniProtKB-UniPathway"/>
</dbReference>
<dbReference type="InterPro" id="IPR035907">
    <property type="entry name" value="Hppk_sf"/>
</dbReference>
<keyword evidence="6" id="KW-0547">Nucleotide-binding</keyword>
<dbReference type="PANTHER" id="PTHR43071:SF1">
    <property type="entry name" value="2-AMINO-4-HYDROXY-6-HYDROXYMETHYLDIHYDROPTERIDINE PYROPHOSPHOKINASE"/>
    <property type="match status" value="1"/>
</dbReference>
<evidence type="ECO:0000256" key="5">
    <source>
        <dbReference type="ARBA" id="ARBA00022679"/>
    </source>
</evidence>
<dbReference type="PANTHER" id="PTHR43071">
    <property type="entry name" value="2-AMINO-4-HYDROXY-6-HYDROXYMETHYLDIHYDROPTERIDINE PYROPHOSPHOKINASE"/>
    <property type="match status" value="1"/>
</dbReference>
<dbReference type="Gene3D" id="3.30.70.560">
    <property type="entry name" value="7,8-Dihydro-6-hydroxymethylpterin-pyrophosphokinase HPPK"/>
    <property type="match status" value="1"/>
</dbReference>
<keyword evidence="7" id="KW-0418">Kinase</keyword>
<proteinExistence type="inferred from homology"/>
<name>A3HYI7_9BACT</name>
<dbReference type="GO" id="GO:0003848">
    <property type="term" value="F:2-amino-4-hydroxy-6-hydroxymethyldihydropteridine diphosphokinase activity"/>
    <property type="evidence" value="ECO:0007669"/>
    <property type="project" value="UniProtKB-EC"/>
</dbReference>
<reference evidence="14 15" key="1">
    <citation type="journal article" date="2011" name="J. Bacteriol.">
        <title>Complete genome sequence of Algoriphagus sp. PR1, bacterial prey of a colony-forming choanoflagellate.</title>
        <authorList>
            <person name="Alegado R.A."/>
            <person name="Ferriera S."/>
            <person name="Nusbaum C."/>
            <person name="Young S.K."/>
            <person name="Zeng Q."/>
            <person name="Imamovic A."/>
            <person name="Fairclough S.R."/>
            <person name="King N."/>
        </authorList>
    </citation>
    <scope>NUCLEOTIDE SEQUENCE [LARGE SCALE GENOMIC DNA]</scope>
    <source>
        <strain evidence="14 15">PR1</strain>
    </source>
</reference>
<feature type="domain" description="7,8-dihydro-6-hydroxymethylpterin-pyrophosphokinase" evidence="13">
    <location>
        <begin position="7"/>
        <end position="132"/>
    </location>
</feature>
<dbReference type="EMBL" id="AAXU02000001">
    <property type="protein sequence ID" value="EAZ80323.1"/>
    <property type="molecule type" value="Genomic_DNA"/>
</dbReference>
<comment type="caution">
    <text evidence="14">The sequence shown here is derived from an EMBL/GenBank/DDBJ whole genome shotgun (WGS) entry which is preliminary data.</text>
</comment>
<dbReference type="UniPathway" id="UPA00077">
    <property type="reaction ID" value="UER00155"/>
</dbReference>
<dbReference type="GO" id="GO:0046656">
    <property type="term" value="P:folic acid biosynthetic process"/>
    <property type="evidence" value="ECO:0007669"/>
    <property type="project" value="UniProtKB-KW"/>
</dbReference>
<comment type="similarity">
    <text evidence="2">Belongs to the HPPK family.</text>
</comment>
<evidence type="ECO:0000256" key="2">
    <source>
        <dbReference type="ARBA" id="ARBA00005810"/>
    </source>
</evidence>
<dbReference type="RefSeq" id="WP_008198919.1">
    <property type="nucleotide sequence ID" value="NZ_CM001023.1"/>
</dbReference>
<evidence type="ECO:0000313" key="15">
    <source>
        <dbReference type="Proteomes" id="UP000003919"/>
    </source>
</evidence>
<evidence type="ECO:0000256" key="11">
    <source>
        <dbReference type="ARBA" id="ARBA00029766"/>
    </source>
</evidence>
<evidence type="ECO:0000256" key="4">
    <source>
        <dbReference type="ARBA" id="ARBA00016218"/>
    </source>
</evidence>
<dbReference type="OrthoDB" id="9808041at2"/>
<keyword evidence="5" id="KW-0808">Transferase</keyword>
<keyword evidence="15" id="KW-1185">Reference proteome</keyword>
<dbReference type="eggNOG" id="COG0801">
    <property type="taxonomic scope" value="Bacteria"/>
</dbReference>
<evidence type="ECO:0000256" key="7">
    <source>
        <dbReference type="ARBA" id="ARBA00022777"/>
    </source>
</evidence>
<dbReference type="HOGENOM" id="CLU_097916_1_2_10"/>
<keyword evidence="8" id="KW-0067">ATP-binding</keyword>
<evidence type="ECO:0000256" key="10">
    <source>
        <dbReference type="ARBA" id="ARBA00029409"/>
    </source>
</evidence>
<evidence type="ECO:0000256" key="1">
    <source>
        <dbReference type="ARBA" id="ARBA00005051"/>
    </source>
</evidence>
<dbReference type="SUPFAM" id="SSF55083">
    <property type="entry name" value="6-hydroxymethyl-7,8-dihydropterin pyrophosphokinase, HPPK"/>
    <property type="match status" value="1"/>
</dbReference>
<organism evidence="14 15">
    <name type="scientific">Algoriphagus machipongonensis</name>
    <dbReference type="NCBI Taxonomy" id="388413"/>
    <lineage>
        <taxon>Bacteria</taxon>
        <taxon>Pseudomonadati</taxon>
        <taxon>Bacteroidota</taxon>
        <taxon>Cytophagia</taxon>
        <taxon>Cytophagales</taxon>
        <taxon>Cyclobacteriaceae</taxon>
        <taxon>Algoriphagus</taxon>
    </lineage>
</organism>
<protein>
    <recommendedName>
        <fullName evidence="4">2-amino-4-hydroxy-6-hydroxymethyldihydropteridine pyrophosphokinase</fullName>
        <ecNumber evidence="3">2.7.6.3</ecNumber>
    </recommendedName>
    <alternativeName>
        <fullName evidence="11">6-hydroxymethyl-7,8-dihydropterin pyrophosphokinase</fullName>
    </alternativeName>
    <alternativeName>
        <fullName evidence="12">7,8-dihydro-6-hydroxymethylpterin-pyrophosphokinase</fullName>
    </alternativeName>
</protein>
<accession>A3HYI7</accession>
<dbReference type="GO" id="GO:0005524">
    <property type="term" value="F:ATP binding"/>
    <property type="evidence" value="ECO:0007669"/>
    <property type="project" value="UniProtKB-KW"/>
</dbReference>
<dbReference type="Pfam" id="PF01288">
    <property type="entry name" value="HPPK"/>
    <property type="match status" value="1"/>
</dbReference>
<sequence>MKSLVTLILGGNRGDRKILLDSAVDALASKYELVNKSSVYETEAWGGVAKGLFLNQIIQIKTDQAPLNFLAFIQQVEMSLGRVRDEFWGDRTMDIDILFWDDLIIDSPTLKIPHPYMKARKFVLEPLNELSPDFIHPVLGKTINVLLQECKDKSKVRRIKK</sequence>
<evidence type="ECO:0000256" key="9">
    <source>
        <dbReference type="ARBA" id="ARBA00022909"/>
    </source>
</evidence>
<evidence type="ECO:0000256" key="3">
    <source>
        <dbReference type="ARBA" id="ARBA00013253"/>
    </source>
</evidence>
<dbReference type="Proteomes" id="UP000003919">
    <property type="component" value="Unassembled WGS sequence"/>
</dbReference>
<evidence type="ECO:0000313" key="14">
    <source>
        <dbReference type="EMBL" id="EAZ80323.1"/>
    </source>
</evidence>
<gene>
    <name evidence="14" type="ORF">ALPR1_05355</name>
</gene>
<dbReference type="EC" id="2.7.6.3" evidence="3"/>
<evidence type="ECO:0000259" key="13">
    <source>
        <dbReference type="Pfam" id="PF01288"/>
    </source>
</evidence>
<dbReference type="InterPro" id="IPR000550">
    <property type="entry name" value="Hppk"/>
</dbReference>
<dbReference type="NCBIfam" id="TIGR01498">
    <property type="entry name" value="folK"/>
    <property type="match status" value="1"/>
</dbReference>
<dbReference type="CDD" id="cd00483">
    <property type="entry name" value="HPPK"/>
    <property type="match status" value="1"/>
</dbReference>
<dbReference type="AlphaFoldDB" id="A3HYI7"/>
<dbReference type="GO" id="GO:0016301">
    <property type="term" value="F:kinase activity"/>
    <property type="evidence" value="ECO:0007669"/>
    <property type="project" value="UniProtKB-KW"/>
</dbReference>
<evidence type="ECO:0000256" key="12">
    <source>
        <dbReference type="ARBA" id="ARBA00033413"/>
    </source>
</evidence>
<comment type="function">
    <text evidence="10">Catalyzes the transfer of pyrophosphate from adenosine triphosphate (ATP) to 6-hydroxymethyl-7,8-dihydropterin, an enzymatic step in folate biosynthesis pathway.</text>
</comment>